<dbReference type="PANTHER" id="PTHR31865:SF2">
    <property type="entry name" value="OSJNBA0004B13.24 PROTEIN"/>
    <property type="match status" value="1"/>
</dbReference>
<evidence type="ECO:0000313" key="3">
    <source>
        <dbReference type="Proteomes" id="UP001374584"/>
    </source>
</evidence>
<feature type="region of interest" description="Disordered" evidence="1">
    <location>
        <begin position="83"/>
        <end position="165"/>
    </location>
</feature>
<feature type="region of interest" description="Disordered" evidence="1">
    <location>
        <begin position="218"/>
        <end position="237"/>
    </location>
</feature>
<accession>A0AAN9R1W0</accession>
<name>A0AAN9R1W0_PHACN</name>
<protein>
    <recommendedName>
        <fullName evidence="4">Fold protein</fullName>
    </recommendedName>
</protein>
<dbReference type="PANTHER" id="PTHR31865">
    <property type="entry name" value="OSJNBA0071G03.3 PROTEIN"/>
    <property type="match status" value="1"/>
</dbReference>
<dbReference type="Proteomes" id="UP001374584">
    <property type="component" value="Unassembled WGS sequence"/>
</dbReference>
<feature type="compositionally biased region" description="Polar residues" evidence="1">
    <location>
        <begin position="218"/>
        <end position="230"/>
    </location>
</feature>
<dbReference type="EMBL" id="JAYMYR010000006">
    <property type="protein sequence ID" value="KAK7356237.1"/>
    <property type="molecule type" value="Genomic_DNA"/>
</dbReference>
<sequence>MYTMASYDTVTFQFHSSLQEEDVENNDGYDHSHNLSRLSVCTSSTMCRDVDDAMATYMSGLSIEEHDGDADAEVSDDKELLLSSDPDENELSSRYPSPATPPRGVKDYSNGNEAQKTKDKGPWRRKCRGMRKGTRVWEKNRSNSEKKEKEQVMKHKGFSTGESDESGLRVITRGKSGKSLCMELEEVKACRDLGFDLELEIPSPLSLSFSHSTLDDTSTGATSPITNWRISSPGDDPREVKARLKVWAQAVAASASKYGS</sequence>
<keyword evidence="3" id="KW-1185">Reference proteome</keyword>
<evidence type="ECO:0008006" key="4">
    <source>
        <dbReference type="Google" id="ProtNLM"/>
    </source>
</evidence>
<feature type="compositionally biased region" description="Basic and acidic residues" evidence="1">
    <location>
        <begin position="135"/>
        <end position="153"/>
    </location>
</feature>
<comment type="caution">
    <text evidence="2">The sequence shown here is derived from an EMBL/GenBank/DDBJ whole genome shotgun (WGS) entry which is preliminary data.</text>
</comment>
<proteinExistence type="predicted"/>
<feature type="compositionally biased region" description="Basic residues" evidence="1">
    <location>
        <begin position="123"/>
        <end position="134"/>
    </location>
</feature>
<evidence type="ECO:0000313" key="2">
    <source>
        <dbReference type="EMBL" id="KAK7356237.1"/>
    </source>
</evidence>
<gene>
    <name evidence="2" type="ORF">VNO80_15505</name>
</gene>
<organism evidence="2 3">
    <name type="scientific">Phaseolus coccineus</name>
    <name type="common">Scarlet runner bean</name>
    <name type="synonym">Phaseolus multiflorus</name>
    <dbReference type="NCBI Taxonomy" id="3886"/>
    <lineage>
        <taxon>Eukaryota</taxon>
        <taxon>Viridiplantae</taxon>
        <taxon>Streptophyta</taxon>
        <taxon>Embryophyta</taxon>
        <taxon>Tracheophyta</taxon>
        <taxon>Spermatophyta</taxon>
        <taxon>Magnoliopsida</taxon>
        <taxon>eudicotyledons</taxon>
        <taxon>Gunneridae</taxon>
        <taxon>Pentapetalae</taxon>
        <taxon>rosids</taxon>
        <taxon>fabids</taxon>
        <taxon>Fabales</taxon>
        <taxon>Fabaceae</taxon>
        <taxon>Papilionoideae</taxon>
        <taxon>50 kb inversion clade</taxon>
        <taxon>NPAAA clade</taxon>
        <taxon>indigoferoid/millettioid clade</taxon>
        <taxon>Phaseoleae</taxon>
        <taxon>Phaseolus</taxon>
    </lineage>
</organism>
<dbReference type="AlphaFoldDB" id="A0AAN9R1W0"/>
<evidence type="ECO:0000256" key="1">
    <source>
        <dbReference type="SAM" id="MobiDB-lite"/>
    </source>
</evidence>
<reference evidence="2 3" key="1">
    <citation type="submission" date="2024-01" db="EMBL/GenBank/DDBJ databases">
        <title>The genomes of 5 underutilized Papilionoideae crops provide insights into root nodulation and disease resistanc.</title>
        <authorList>
            <person name="Jiang F."/>
        </authorList>
    </citation>
    <scope>NUCLEOTIDE SEQUENCE [LARGE SCALE GENOMIC DNA]</scope>
    <source>
        <strain evidence="2">JINMINGXINNONG_FW02</strain>
        <tissue evidence="2">Leaves</tissue>
    </source>
</reference>